<dbReference type="GO" id="GO:0005662">
    <property type="term" value="C:DNA replication factor A complex"/>
    <property type="evidence" value="ECO:0007669"/>
    <property type="project" value="TreeGrafter"/>
</dbReference>
<keyword evidence="5" id="KW-1185">Reference proteome</keyword>
<dbReference type="AlphaFoldDB" id="A0A8K0TQ94"/>
<proteinExistence type="inferred from homology"/>
<dbReference type="GO" id="GO:0006260">
    <property type="term" value="P:DNA replication"/>
    <property type="evidence" value="ECO:0007669"/>
    <property type="project" value="InterPro"/>
</dbReference>
<dbReference type="InterPro" id="IPR012340">
    <property type="entry name" value="NA-bd_OB-fold"/>
</dbReference>
<dbReference type="GO" id="GO:0006298">
    <property type="term" value="P:mismatch repair"/>
    <property type="evidence" value="ECO:0007669"/>
    <property type="project" value="TreeGrafter"/>
</dbReference>
<comment type="similarity">
    <text evidence="2">Belongs to the replication factor A protein 3 family.</text>
</comment>
<dbReference type="CDD" id="cd04479">
    <property type="entry name" value="RPA3"/>
    <property type="match status" value="1"/>
</dbReference>
<sequence length="108" mass="11582">MSESVSTPRVSSPYLDSHVGRNVIIVGKVTQLRGEIAVLDADGNVTVNLDRDAHLINGNGAQVIGKVNPDLTIKVLTSQDLGPDVDYSLVKAVAEATQQHRSLFVFDN</sequence>
<dbReference type="Gene3D" id="2.40.50.140">
    <property type="entry name" value="Nucleic acid-binding proteins"/>
    <property type="match status" value="1"/>
</dbReference>
<dbReference type="Proteomes" id="UP000813385">
    <property type="component" value="Unassembled WGS sequence"/>
</dbReference>
<dbReference type="OrthoDB" id="188186at2759"/>
<dbReference type="EMBL" id="JAGPXD010000002">
    <property type="protein sequence ID" value="KAH7369400.1"/>
    <property type="molecule type" value="Genomic_DNA"/>
</dbReference>
<dbReference type="GO" id="GO:0006284">
    <property type="term" value="P:base-excision repair"/>
    <property type="evidence" value="ECO:0007669"/>
    <property type="project" value="TreeGrafter"/>
</dbReference>
<evidence type="ECO:0000256" key="1">
    <source>
        <dbReference type="ARBA" id="ARBA00004123"/>
    </source>
</evidence>
<dbReference type="Pfam" id="PF08661">
    <property type="entry name" value="Rep_fac-A_3"/>
    <property type="match status" value="1"/>
</dbReference>
<evidence type="ECO:0000256" key="3">
    <source>
        <dbReference type="ARBA" id="ARBA00023242"/>
    </source>
</evidence>
<accession>A0A8K0TQ94</accession>
<dbReference type="GO" id="GO:0006289">
    <property type="term" value="P:nucleotide-excision repair"/>
    <property type="evidence" value="ECO:0007669"/>
    <property type="project" value="TreeGrafter"/>
</dbReference>
<dbReference type="InterPro" id="IPR013970">
    <property type="entry name" value="Rfa2"/>
</dbReference>
<gene>
    <name evidence="4" type="ORF">B0T11DRAFT_296901</name>
</gene>
<evidence type="ECO:0000313" key="5">
    <source>
        <dbReference type="Proteomes" id="UP000813385"/>
    </source>
</evidence>
<comment type="subcellular location">
    <subcellularLocation>
        <location evidence="1">Nucleus</location>
    </subcellularLocation>
</comment>
<reference evidence="4" key="1">
    <citation type="journal article" date="2021" name="Nat. Commun.">
        <title>Genetic determinants of endophytism in the Arabidopsis root mycobiome.</title>
        <authorList>
            <person name="Mesny F."/>
            <person name="Miyauchi S."/>
            <person name="Thiergart T."/>
            <person name="Pickel B."/>
            <person name="Atanasova L."/>
            <person name="Karlsson M."/>
            <person name="Huettel B."/>
            <person name="Barry K.W."/>
            <person name="Haridas S."/>
            <person name="Chen C."/>
            <person name="Bauer D."/>
            <person name="Andreopoulos W."/>
            <person name="Pangilinan J."/>
            <person name="LaButti K."/>
            <person name="Riley R."/>
            <person name="Lipzen A."/>
            <person name="Clum A."/>
            <person name="Drula E."/>
            <person name="Henrissat B."/>
            <person name="Kohler A."/>
            <person name="Grigoriev I.V."/>
            <person name="Martin F.M."/>
            <person name="Hacquard S."/>
        </authorList>
    </citation>
    <scope>NUCLEOTIDE SEQUENCE</scope>
    <source>
        <strain evidence="4">MPI-CAGE-AT-0016</strain>
    </source>
</reference>
<evidence type="ECO:0000256" key="2">
    <source>
        <dbReference type="ARBA" id="ARBA00009761"/>
    </source>
</evidence>
<dbReference type="SUPFAM" id="SSF50249">
    <property type="entry name" value="Nucleic acid-binding proteins"/>
    <property type="match status" value="1"/>
</dbReference>
<dbReference type="GO" id="GO:0003697">
    <property type="term" value="F:single-stranded DNA binding"/>
    <property type="evidence" value="ECO:0007669"/>
    <property type="project" value="TreeGrafter"/>
</dbReference>
<name>A0A8K0TQ94_9PEZI</name>
<comment type="caution">
    <text evidence="4">The sequence shown here is derived from an EMBL/GenBank/DDBJ whole genome shotgun (WGS) entry which is preliminary data.</text>
</comment>
<dbReference type="GO" id="GO:0035861">
    <property type="term" value="C:site of double-strand break"/>
    <property type="evidence" value="ECO:0007669"/>
    <property type="project" value="TreeGrafter"/>
</dbReference>
<dbReference type="GO" id="GO:0003684">
    <property type="term" value="F:damaged DNA binding"/>
    <property type="evidence" value="ECO:0007669"/>
    <property type="project" value="TreeGrafter"/>
</dbReference>
<evidence type="ECO:0000313" key="4">
    <source>
        <dbReference type="EMBL" id="KAH7369400.1"/>
    </source>
</evidence>
<organism evidence="4 5">
    <name type="scientific">Plectosphaerella cucumerina</name>
    <dbReference type="NCBI Taxonomy" id="40658"/>
    <lineage>
        <taxon>Eukaryota</taxon>
        <taxon>Fungi</taxon>
        <taxon>Dikarya</taxon>
        <taxon>Ascomycota</taxon>
        <taxon>Pezizomycotina</taxon>
        <taxon>Sordariomycetes</taxon>
        <taxon>Hypocreomycetidae</taxon>
        <taxon>Glomerellales</taxon>
        <taxon>Plectosphaerellaceae</taxon>
        <taxon>Plectosphaerella</taxon>
    </lineage>
</organism>
<dbReference type="GO" id="GO:0000724">
    <property type="term" value="P:double-strand break repair via homologous recombination"/>
    <property type="evidence" value="ECO:0007669"/>
    <property type="project" value="TreeGrafter"/>
</dbReference>
<dbReference type="PANTHER" id="PTHR15114">
    <property type="entry name" value="REPLICATION PROTEIN A3"/>
    <property type="match status" value="1"/>
</dbReference>
<keyword evidence="3" id="KW-0539">Nucleus</keyword>
<dbReference type="PANTHER" id="PTHR15114:SF1">
    <property type="entry name" value="REPLICATION PROTEIN A 14 KDA SUBUNIT"/>
    <property type="match status" value="1"/>
</dbReference>
<protein>
    <submittedName>
        <fullName evidence="4">Replication factor A protein 3</fullName>
    </submittedName>
</protein>